<feature type="compositionally biased region" description="Polar residues" evidence="1">
    <location>
        <begin position="237"/>
        <end position="249"/>
    </location>
</feature>
<dbReference type="VEuPathDB" id="CryptoDB:Cvel_7960"/>
<feature type="compositionally biased region" description="Basic and acidic residues" evidence="1">
    <location>
        <begin position="253"/>
        <end position="264"/>
    </location>
</feature>
<feature type="compositionally biased region" description="Basic and acidic residues" evidence="1">
    <location>
        <begin position="400"/>
        <end position="420"/>
    </location>
</feature>
<gene>
    <name evidence="3" type="ORF">Cvel_7960</name>
</gene>
<feature type="region of interest" description="Disordered" evidence="1">
    <location>
        <begin position="187"/>
        <end position="434"/>
    </location>
</feature>
<feature type="compositionally biased region" description="Basic residues" evidence="1">
    <location>
        <begin position="187"/>
        <end position="196"/>
    </location>
</feature>
<protein>
    <submittedName>
        <fullName evidence="3">Uncharacterized protein</fullName>
    </submittedName>
</protein>
<keyword evidence="2" id="KW-0472">Membrane</keyword>
<dbReference type="AlphaFoldDB" id="A0A0G4HQK8"/>
<feature type="compositionally biased region" description="Low complexity" evidence="1">
    <location>
        <begin position="279"/>
        <end position="288"/>
    </location>
</feature>
<proteinExistence type="predicted"/>
<name>A0A0G4HQK8_9ALVE</name>
<evidence type="ECO:0000256" key="1">
    <source>
        <dbReference type="SAM" id="MobiDB-lite"/>
    </source>
</evidence>
<feature type="transmembrane region" description="Helical" evidence="2">
    <location>
        <begin position="6"/>
        <end position="27"/>
    </location>
</feature>
<sequence>MTSASFVQVAAFGVSLMTFFITLYYYVNMLELTRNLQKAQTFNAIHIEYSAPETSEAVEIIEDFIDDFGRANYAEAFVALRTEGDELGSLVDRARRRLVHWYSRVHYLSAFGYLSDKDLQLFPGAERAAYFVEIVEPLEWISRTTTGRDHSQLFDWLRQKYRLEASPISEGWKEKYRHLMVSLRKTRKVKYHRHAQGTRPASYPHSGAHSSHSHSAAEAEREHHHHGCVYPEPNPESAPSYTVCTTQAASLVHEARAKSHAAAEHHHHHHHHEGPPSPSTRSSSPSSIGERERERTEASPPSPPHVDAKPNAHSGFPPQRMPSDERGGQPQPGALDPSVGLRNPSSSSADKESLGSGELLSSHGEGEALASEYPPGSVLSEPTQAPRRQGVQRQNAFSDEPEKGKDSAGGHLSEPEERGGKGWPYEPARDYYEL</sequence>
<organism evidence="3">
    <name type="scientific">Chromera velia CCMP2878</name>
    <dbReference type="NCBI Taxonomy" id="1169474"/>
    <lineage>
        <taxon>Eukaryota</taxon>
        <taxon>Sar</taxon>
        <taxon>Alveolata</taxon>
        <taxon>Colpodellida</taxon>
        <taxon>Chromeraceae</taxon>
        <taxon>Chromera</taxon>
    </lineage>
</organism>
<evidence type="ECO:0000256" key="2">
    <source>
        <dbReference type="SAM" id="Phobius"/>
    </source>
</evidence>
<feature type="compositionally biased region" description="Low complexity" evidence="1">
    <location>
        <begin position="205"/>
        <end position="214"/>
    </location>
</feature>
<evidence type="ECO:0000313" key="3">
    <source>
        <dbReference type="EMBL" id="CEM46574.1"/>
    </source>
</evidence>
<reference evidence="3" key="1">
    <citation type="submission" date="2014-11" db="EMBL/GenBank/DDBJ databases">
        <authorList>
            <person name="Otto D Thomas"/>
            <person name="Naeem Raeece"/>
        </authorList>
    </citation>
    <scope>NUCLEOTIDE SEQUENCE</scope>
</reference>
<keyword evidence="2" id="KW-0812">Transmembrane</keyword>
<dbReference type="EMBL" id="CDMZ01003495">
    <property type="protein sequence ID" value="CEM46574.1"/>
    <property type="molecule type" value="Genomic_DNA"/>
</dbReference>
<accession>A0A0G4HQK8</accession>
<feature type="compositionally biased region" description="Low complexity" evidence="1">
    <location>
        <begin position="354"/>
        <end position="369"/>
    </location>
</feature>
<keyword evidence="2" id="KW-1133">Transmembrane helix</keyword>